<feature type="region of interest" description="Disordered" evidence="1">
    <location>
        <begin position="69"/>
        <end position="110"/>
    </location>
</feature>
<reference evidence="2 3" key="1">
    <citation type="submission" date="2015-01" db="EMBL/GenBank/DDBJ databases">
        <title>Genome of allotetraploid Gossypium barbadense reveals genomic plasticity and fiber elongation in cotton evolution.</title>
        <authorList>
            <person name="Chen X."/>
            <person name="Liu X."/>
            <person name="Zhao B."/>
            <person name="Zheng H."/>
            <person name="Hu Y."/>
            <person name="Lu G."/>
            <person name="Yang C."/>
            <person name="Chen J."/>
            <person name="Shan C."/>
            <person name="Zhang L."/>
            <person name="Zhou Y."/>
            <person name="Wang L."/>
            <person name="Guo W."/>
            <person name="Bai Y."/>
            <person name="Ruan J."/>
            <person name="Shangguan X."/>
            <person name="Mao Y."/>
            <person name="Jiang J."/>
            <person name="Zhu Y."/>
            <person name="Lei J."/>
            <person name="Kang H."/>
            <person name="Chen S."/>
            <person name="He X."/>
            <person name="Wang R."/>
            <person name="Wang Y."/>
            <person name="Chen J."/>
            <person name="Wang L."/>
            <person name="Yu S."/>
            <person name="Wang B."/>
            <person name="Wei J."/>
            <person name="Song S."/>
            <person name="Lu X."/>
            <person name="Gao Z."/>
            <person name="Gu W."/>
            <person name="Deng X."/>
            <person name="Ma D."/>
            <person name="Wang S."/>
            <person name="Liang W."/>
            <person name="Fang L."/>
            <person name="Cai C."/>
            <person name="Zhu X."/>
            <person name="Zhou B."/>
            <person name="Zhang Y."/>
            <person name="Chen Z."/>
            <person name="Xu S."/>
            <person name="Zhu R."/>
            <person name="Wang S."/>
            <person name="Zhang T."/>
            <person name="Zhao G."/>
        </authorList>
    </citation>
    <scope>NUCLEOTIDE SEQUENCE [LARGE SCALE GENOMIC DNA]</scope>
    <source>
        <strain evidence="3">cv. Xinhai21</strain>
        <tissue evidence="2">Leaf</tissue>
    </source>
</reference>
<sequence>MEVTLITFISSGSELISTLGNLLLLVVTSKVMTESDFGSTSAMNECVSSIYPFALSRLRFGSNTVVRANTDANNNDQNRDNNQPCAFDDNSQRSVSNDDEDSDPSMSVETTIVRITPPQTNILYEEVPPIDTEQVSRDDLPLLLFGYFMSKYSSTWLTYYYTLIH</sequence>
<organism evidence="2 3">
    <name type="scientific">Gossypium barbadense</name>
    <name type="common">Sea Island cotton</name>
    <name type="synonym">Hibiscus barbadensis</name>
    <dbReference type="NCBI Taxonomy" id="3634"/>
    <lineage>
        <taxon>Eukaryota</taxon>
        <taxon>Viridiplantae</taxon>
        <taxon>Streptophyta</taxon>
        <taxon>Embryophyta</taxon>
        <taxon>Tracheophyta</taxon>
        <taxon>Spermatophyta</taxon>
        <taxon>Magnoliopsida</taxon>
        <taxon>eudicotyledons</taxon>
        <taxon>Gunneridae</taxon>
        <taxon>Pentapetalae</taxon>
        <taxon>rosids</taxon>
        <taxon>malvids</taxon>
        <taxon>Malvales</taxon>
        <taxon>Malvaceae</taxon>
        <taxon>Malvoideae</taxon>
        <taxon>Gossypium</taxon>
    </lineage>
</organism>
<dbReference type="Proteomes" id="UP000239757">
    <property type="component" value="Unassembled WGS sequence"/>
</dbReference>
<name>A0A2P5X7Z4_GOSBA</name>
<feature type="compositionally biased region" description="Low complexity" evidence="1">
    <location>
        <begin position="69"/>
        <end position="83"/>
    </location>
</feature>
<evidence type="ECO:0000313" key="3">
    <source>
        <dbReference type="Proteomes" id="UP000239757"/>
    </source>
</evidence>
<evidence type="ECO:0000256" key="1">
    <source>
        <dbReference type="SAM" id="MobiDB-lite"/>
    </source>
</evidence>
<dbReference type="AlphaFoldDB" id="A0A2P5X7Z4"/>
<accession>A0A2P5X7Z4</accession>
<gene>
    <name evidence="2" type="ORF">GOBAR_AA21185</name>
</gene>
<proteinExistence type="predicted"/>
<dbReference type="EMBL" id="KZ665485">
    <property type="protein sequence ID" value="PPR99461.1"/>
    <property type="molecule type" value="Genomic_DNA"/>
</dbReference>
<protein>
    <submittedName>
        <fullName evidence="2">Uncharacterized protein</fullName>
    </submittedName>
</protein>
<evidence type="ECO:0000313" key="2">
    <source>
        <dbReference type="EMBL" id="PPR99461.1"/>
    </source>
</evidence>